<dbReference type="PANTHER" id="PTHR24111:SF0">
    <property type="entry name" value="LEUCINE-RICH REPEAT-CONTAINING PROTEIN"/>
    <property type="match status" value="1"/>
</dbReference>
<evidence type="ECO:0000256" key="1">
    <source>
        <dbReference type="ARBA" id="ARBA00022737"/>
    </source>
</evidence>
<dbReference type="VEuPathDB" id="VectorBase:LOC119179468"/>
<dbReference type="EMBL" id="JABSTU010000002">
    <property type="protein sequence ID" value="KAH8037595.1"/>
    <property type="molecule type" value="Genomic_DNA"/>
</dbReference>
<feature type="compositionally biased region" description="Polar residues" evidence="2">
    <location>
        <begin position="9"/>
        <end position="27"/>
    </location>
</feature>
<keyword evidence="1" id="KW-0677">Repeat</keyword>
<dbReference type="PANTHER" id="PTHR24111">
    <property type="entry name" value="LEUCINE-RICH REPEAT-CONTAINING PROTEIN 34"/>
    <property type="match status" value="1"/>
</dbReference>
<keyword evidence="4" id="KW-1185">Reference proteome</keyword>
<dbReference type="AlphaFoldDB" id="A0A9J6ESV9"/>
<evidence type="ECO:0000313" key="3">
    <source>
        <dbReference type="EMBL" id="KAH8037595.1"/>
    </source>
</evidence>
<name>A0A9J6ESV9_RHIMP</name>
<dbReference type="Proteomes" id="UP000821866">
    <property type="component" value="Chromosome 10"/>
</dbReference>
<dbReference type="Gene3D" id="3.80.10.10">
    <property type="entry name" value="Ribonuclease Inhibitor"/>
    <property type="match status" value="2"/>
</dbReference>
<gene>
    <name evidence="3" type="ORF">HPB51_015029</name>
</gene>
<dbReference type="InterPro" id="IPR052201">
    <property type="entry name" value="LRR-containing_regulator"/>
</dbReference>
<evidence type="ECO:0000256" key="2">
    <source>
        <dbReference type="SAM" id="MobiDB-lite"/>
    </source>
</evidence>
<organism evidence="3 4">
    <name type="scientific">Rhipicephalus microplus</name>
    <name type="common">Cattle tick</name>
    <name type="synonym">Boophilus microplus</name>
    <dbReference type="NCBI Taxonomy" id="6941"/>
    <lineage>
        <taxon>Eukaryota</taxon>
        <taxon>Metazoa</taxon>
        <taxon>Ecdysozoa</taxon>
        <taxon>Arthropoda</taxon>
        <taxon>Chelicerata</taxon>
        <taxon>Arachnida</taxon>
        <taxon>Acari</taxon>
        <taxon>Parasitiformes</taxon>
        <taxon>Ixodida</taxon>
        <taxon>Ixodoidea</taxon>
        <taxon>Ixodidae</taxon>
        <taxon>Rhipicephalinae</taxon>
        <taxon>Rhipicephalus</taxon>
        <taxon>Boophilus</taxon>
    </lineage>
</organism>
<evidence type="ECO:0000313" key="4">
    <source>
        <dbReference type="Proteomes" id="UP000821866"/>
    </source>
</evidence>
<comment type="caution">
    <text evidence="3">The sequence shown here is derived from an EMBL/GenBank/DDBJ whole genome shotgun (WGS) entry which is preliminary data.</text>
</comment>
<reference evidence="3" key="2">
    <citation type="submission" date="2021-09" db="EMBL/GenBank/DDBJ databases">
        <authorList>
            <person name="Jia N."/>
            <person name="Wang J."/>
            <person name="Shi W."/>
            <person name="Du L."/>
            <person name="Sun Y."/>
            <person name="Zhan W."/>
            <person name="Jiang J."/>
            <person name="Wang Q."/>
            <person name="Zhang B."/>
            <person name="Ji P."/>
            <person name="Sakyi L.B."/>
            <person name="Cui X."/>
            <person name="Yuan T."/>
            <person name="Jiang B."/>
            <person name="Yang W."/>
            <person name="Lam T.T.-Y."/>
            <person name="Chang Q."/>
            <person name="Ding S."/>
            <person name="Wang X."/>
            <person name="Zhu J."/>
            <person name="Ruan X."/>
            <person name="Zhao L."/>
            <person name="Wei J."/>
            <person name="Que T."/>
            <person name="Du C."/>
            <person name="Cheng J."/>
            <person name="Dai P."/>
            <person name="Han X."/>
            <person name="Huang E."/>
            <person name="Gao Y."/>
            <person name="Liu J."/>
            <person name="Shao H."/>
            <person name="Ye R."/>
            <person name="Li L."/>
            <person name="Wei W."/>
            <person name="Wang X."/>
            <person name="Wang C."/>
            <person name="Huo Q."/>
            <person name="Li W."/>
            <person name="Guo W."/>
            <person name="Chen H."/>
            <person name="Chen S."/>
            <person name="Zhou L."/>
            <person name="Zhou L."/>
            <person name="Ni X."/>
            <person name="Tian J."/>
            <person name="Zhou Y."/>
            <person name="Sheng Y."/>
            <person name="Liu T."/>
            <person name="Pan Y."/>
            <person name="Xia L."/>
            <person name="Li J."/>
            <person name="Zhao F."/>
            <person name="Cao W."/>
        </authorList>
    </citation>
    <scope>NUCLEOTIDE SEQUENCE</scope>
    <source>
        <strain evidence="3">Rmic-2018</strain>
        <tissue evidence="3">Larvae</tissue>
    </source>
</reference>
<dbReference type="InterPro" id="IPR032675">
    <property type="entry name" value="LRR_dom_sf"/>
</dbReference>
<reference evidence="3" key="1">
    <citation type="journal article" date="2020" name="Cell">
        <title>Large-Scale Comparative Analyses of Tick Genomes Elucidate Their Genetic Diversity and Vector Capacities.</title>
        <authorList>
            <consortium name="Tick Genome and Microbiome Consortium (TIGMIC)"/>
            <person name="Jia N."/>
            <person name="Wang J."/>
            <person name="Shi W."/>
            <person name="Du L."/>
            <person name="Sun Y."/>
            <person name="Zhan W."/>
            <person name="Jiang J.F."/>
            <person name="Wang Q."/>
            <person name="Zhang B."/>
            <person name="Ji P."/>
            <person name="Bell-Sakyi L."/>
            <person name="Cui X.M."/>
            <person name="Yuan T.T."/>
            <person name="Jiang B.G."/>
            <person name="Yang W.F."/>
            <person name="Lam T.T."/>
            <person name="Chang Q.C."/>
            <person name="Ding S.J."/>
            <person name="Wang X.J."/>
            <person name="Zhu J.G."/>
            <person name="Ruan X.D."/>
            <person name="Zhao L."/>
            <person name="Wei J.T."/>
            <person name="Ye R.Z."/>
            <person name="Que T.C."/>
            <person name="Du C.H."/>
            <person name="Zhou Y.H."/>
            <person name="Cheng J.X."/>
            <person name="Dai P.F."/>
            <person name="Guo W.B."/>
            <person name="Han X.H."/>
            <person name="Huang E.J."/>
            <person name="Li L.F."/>
            <person name="Wei W."/>
            <person name="Gao Y.C."/>
            <person name="Liu J.Z."/>
            <person name="Shao H.Z."/>
            <person name="Wang X."/>
            <person name="Wang C.C."/>
            <person name="Yang T.C."/>
            <person name="Huo Q.B."/>
            <person name="Li W."/>
            <person name="Chen H.Y."/>
            <person name="Chen S.E."/>
            <person name="Zhou L.G."/>
            <person name="Ni X.B."/>
            <person name="Tian J.H."/>
            <person name="Sheng Y."/>
            <person name="Liu T."/>
            <person name="Pan Y.S."/>
            <person name="Xia L.Y."/>
            <person name="Li J."/>
            <person name="Zhao F."/>
            <person name="Cao W.C."/>
        </authorList>
    </citation>
    <scope>NUCLEOTIDE SEQUENCE</scope>
    <source>
        <strain evidence="3">Rmic-2018</strain>
    </source>
</reference>
<protein>
    <submittedName>
        <fullName evidence="3">Uncharacterized protein</fullName>
    </submittedName>
</protein>
<feature type="region of interest" description="Disordered" evidence="2">
    <location>
        <begin position="1"/>
        <end position="27"/>
    </location>
</feature>
<sequence>MEQEHSAPQRPQNECSTRSSSADLRNTPCTRGVGEPVCQLLWHLEECNHLLFPIGYQLIDQEDDDVGELRLVLHPQQDVMRHCESFILSGVHARKAIELFQSLCAVHRCVTLVELDYKIAMSKPLLSAIQGGVGVKRVHVYDFHDITWYYPALNHVVLSLVSTMEHVDELVFRKRHQGSISIVPLSSFSLNGAVATTLKRLDVADVNLGDSEVTKLITLLMGNDTMTDLAVGTSVCTFAGSKTSLGFADYLAKAKNTLRSLTLRSVGFCSAPYLARLVHTICKMTALQELVVDMVPCGREGTDIFAKVVGRSTSLRHLTVVLPPWWDRCMLNDVYQDPDGRFRSVRRWLAVLPHTDTLETLTLDMMGFLQDECRMLFLALSENSSIWKVTVHRLLEWGSIECACRVIRACDLAERVVISNHNVSPNSLSKLPTCPEVKAVTVYSHWFQTTLCDIRVAIGTLATCGHLRSLQMHLFDDALSNYVLTTLASCLVAPNRLSDVEVNLHIRLYNPLHGLQCARECPLIRAVSCNPNLNRITLRQFQLSEVDCQLLTDALRRSTNLHGLVLSGDNSGRFLQLLAPMALKNYTLLYVSLSTTDDSDDEMKILVEVTRRNRSLISRAARFVLGENRSPYCAAAIEFVSRHPRLVQVVMHKAAVGEERARKMIQRALESISSMDSFMMVVRVVKDHVECVRQPDGSTQLDQLNYDCWLHVRQYLKVADVLHDCEPVP</sequence>
<proteinExistence type="predicted"/>
<accession>A0A9J6ESV9</accession>
<dbReference type="SUPFAM" id="SSF52047">
    <property type="entry name" value="RNI-like"/>
    <property type="match status" value="1"/>
</dbReference>